<evidence type="ECO:0000256" key="6">
    <source>
        <dbReference type="SAM" id="SignalP"/>
    </source>
</evidence>
<dbReference type="Gene3D" id="2.115.10.20">
    <property type="entry name" value="Glycosyl hydrolase domain, family 43"/>
    <property type="match status" value="1"/>
</dbReference>
<dbReference type="SUPFAM" id="SSF49899">
    <property type="entry name" value="Concanavalin A-like lectins/glucanases"/>
    <property type="match status" value="1"/>
</dbReference>
<dbReference type="CDD" id="cd09001">
    <property type="entry name" value="GH43_FsAxh1-like"/>
    <property type="match status" value="1"/>
</dbReference>
<dbReference type="Proteomes" id="UP000777438">
    <property type="component" value="Unassembled WGS sequence"/>
</dbReference>
<keyword evidence="2 6" id="KW-0732">Signal</keyword>
<evidence type="ECO:0000313" key="9">
    <source>
        <dbReference type="Proteomes" id="UP000777438"/>
    </source>
</evidence>
<feature type="chain" id="PRO_5040342069" evidence="6">
    <location>
        <begin position="17"/>
        <end position="598"/>
    </location>
</feature>
<evidence type="ECO:0000256" key="3">
    <source>
        <dbReference type="ARBA" id="ARBA00022801"/>
    </source>
</evidence>
<accession>A0A9P8VQ28</accession>
<feature type="domain" description="CBM1" evidence="7">
    <location>
        <begin position="16"/>
        <end position="52"/>
    </location>
</feature>
<evidence type="ECO:0000256" key="1">
    <source>
        <dbReference type="ARBA" id="ARBA00009865"/>
    </source>
</evidence>
<reference evidence="8 9" key="1">
    <citation type="journal article" date="2021" name="Nat. Commun.">
        <title>Genetic determinants of endophytism in the Arabidopsis root mycobiome.</title>
        <authorList>
            <person name="Mesny F."/>
            <person name="Miyauchi S."/>
            <person name="Thiergart T."/>
            <person name="Pickel B."/>
            <person name="Atanasova L."/>
            <person name="Karlsson M."/>
            <person name="Huettel B."/>
            <person name="Barry K.W."/>
            <person name="Haridas S."/>
            <person name="Chen C."/>
            <person name="Bauer D."/>
            <person name="Andreopoulos W."/>
            <person name="Pangilinan J."/>
            <person name="LaButti K."/>
            <person name="Riley R."/>
            <person name="Lipzen A."/>
            <person name="Clum A."/>
            <person name="Drula E."/>
            <person name="Henrissat B."/>
            <person name="Kohler A."/>
            <person name="Grigoriev I.V."/>
            <person name="Martin F.M."/>
            <person name="Hacquard S."/>
        </authorList>
    </citation>
    <scope>NUCLEOTIDE SEQUENCE [LARGE SCALE GENOMIC DNA]</scope>
    <source>
        <strain evidence="8 9">MPI-CAGE-CH-0241</strain>
    </source>
</reference>
<proteinExistence type="inferred from homology"/>
<dbReference type="InterPro" id="IPR035971">
    <property type="entry name" value="CBD_sf"/>
</dbReference>
<feature type="signal peptide" evidence="6">
    <location>
        <begin position="1"/>
        <end position="16"/>
    </location>
</feature>
<keyword evidence="9" id="KW-1185">Reference proteome</keyword>
<gene>
    <name evidence="8" type="ORF">B0T10DRAFT_524440</name>
</gene>
<dbReference type="SMART" id="SM00236">
    <property type="entry name" value="fCBD"/>
    <property type="match status" value="1"/>
</dbReference>
<dbReference type="SUPFAM" id="SSF57180">
    <property type="entry name" value="Cellulose-binding domain"/>
    <property type="match status" value="1"/>
</dbReference>
<comment type="caution">
    <text evidence="8">The sequence shown here is derived from an EMBL/GenBank/DDBJ whole genome shotgun (WGS) entry which is preliminary data.</text>
</comment>
<dbReference type="InterPro" id="IPR006710">
    <property type="entry name" value="Glyco_hydro_43"/>
</dbReference>
<dbReference type="OrthoDB" id="2139957at2759"/>
<dbReference type="PROSITE" id="PS51164">
    <property type="entry name" value="CBM1_2"/>
    <property type="match status" value="1"/>
</dbReference>
<dbReference type="InterPro" id="IPR013320">
    <property type="entry name" value="ConA-like_dom_sf"/>
</dbReference>
<keyword evidence="4 5" id="KW-0326">Glycosidase</keyword>
<evidence type="ECO:0000256" key="5">
    <source>
        <dbReference type="RuleBase" id="RU361187"/>
    </source>
</evidence>
<keyword evidence="3 5" id="KW-0378">Hydrolase</keyword>
<dbReference type="PANTHER" id="PTHR42812">
    <property type="entry name" value="BETA-XYLOSIDASE"/>
    <property type="match status" value="1"/>
</dbReference>
<sequence>MKAVLCVLGLILGSSAQQPVWSQCGGTGWKGPTTCISGSCCTYSNDWYSQCVPGSCTASSISSTWSSSTTSTISTSRTSLATSSVSTALSSSTRTAAASAGTFTNPVLYEDFADNDIFRVNDTYYFSASNMHFSPGAPILKSYDLVNWEFIGHSVPSLNFGAQYNMTGNQIAYRGGTWASTLRYRQSNGLWYWIGCIDFWNTYIYTAPQVTGPWTQSASLPGTCYYDCGLLIDEDDTMYVVYGATNVSVAQLSADGLSQVKTQPVFNAADVGKSGIEGNRLYKKDGYYYVLDDDSQGTTVIWKATSPFGPYTSKILVENINSPVPGGGTLDQGSLIETQNGDWYFMSFSWAYPAGRLPVLAPITWGSDGFPVLVTDSSNGWGLSYPNALPTQPLGSWTGTDTFQGTQLGVAWEWNHNPDPTKYIVNNGLTLSTATVTDDLFHARNTLIHRLHGEFPVGTIAIDFTNMSDGDITGLAAFRDVTSWIGVVRNGTEYTIQVRVNATQDESTWNTISTGTVAATAPITRRKVWFRVSMDARASGSKLAQFSYSTDGSSFTQLGPSAPLSSGWQLFVGYRFGIFNFATTALGGSVLVSQFTSA</sequence>
<dbReference type="InterPro" id="IPR023296">
    <property type="entry name" value="Glyco_hydro_beta-prop_sf"/>
</dbReference>
<dbReference type="AlphaFoldDB" id="A0A9P8VQ28"/>
<evidence type="ECO:0000259" key="7">
    <source>
        <dbReference type="PROSITE" id="PS51164"/>
    </source>
</evidence>
<evidence type="ECO:0000313" key="8">
    <source>
        <dbReference type="EMBL" id="KAH6867410.1"/>
    </source>
</evidence>
<organism evidence="8 9">
    <name type="scientific">Thelonectria olida</name>
    <dbReference type="NCBI Taxonomy" id="1576542"/>
    <lineage>
        <taxon>Eukaryota</taxon>
        <taxon>Fungi</taxon>
        <taxon>Dikarya</taxon>
        <taxon>Ascomycota</taxon>
        <taxon>Pezizomycotina</taxon>
        <taxon>Sordariomycetes</taxon>
        <taxon>Hypocreomycetidae</taxon>
        <taxon>Hypocreales</taxon>
        <taxon>Nectriaceae</taxon>
        <taxon>Thelonectria</taxon>
    </lineage>
</organism>
<dbReference type="GO" id="GO:0030248">
    <property type="term" value="F:cellulose binding"/>
    <property type="evidence" value="ECO:0007669"/>
    <property type="project" value="InterPro"/>
</dbReference>
<comment type="similarity">
    <text evidence="1 5">Belongs to the glycosyl hydrolase 43 family.</text>
</comment>
<protein>
    <submittedName>
        <fullName evidence="8">Glycoside hydrolase family 43 protein</fullName>
    </submittedName>
</protein>
<evidence type="ECO:0000256" key="4">
    <source>
        <dbReference type="ARBA" id="ARBA00023295"/>
    </source>
</evidence>
<name>A0A9P8VQ28_9HYPO</name>
<dbReference type="PANTHER" id="PTHR42812:SF15">
    <property type="entry name" value="HYDROLASE, PUTATIVE (AFU_ORTHOLOGUE AFUA_2G00930)-RELATED"/>
    <property type="match status" value="1"/>
</dbReference>
<dbReference type="InterPro" id="IPR051795">
    <property type="entry name" value="Glycosyl_Hydrlase_43"/>
</dbReference>
<dbReference type="InterPro" id="IPR041542">
    <property type="entry name" value="GH43_C2"/>
</dbReference>
<dbReference type="Pfam" id="PF00734">
    <property type="entry name" value="CBM_1"/>
    <property type="match status" value="1"/>
</dbReference>
<dbReference type="GO" id="GO:0005975">
    <property type="term" value="P:carbohydrate metabolic process"/>
    <property type="evidence" value="ECO:0007669"/>
    <property type="project" value="InterPro"/>
</dbReference>
<dbReference type="Gene3D" id="2.60.120.200">
    <property type="match status" value="1"/>
</dbReference>
<dbReference type="Pfam" id="PF04616">
    <property type="entry name" value="Glyco_hydro_43"/>
    <property type="match status" value="1"/>
</dbReference>
<dbReference type="InterPro" id="IPR000254">
    <property type="entry name" value="CBD"/>
</dbReference>
<dbReference type="GO" id="GO:0004553">
    <property type="term" value="F:hydrolase activity, hydrolyzing O-glycosyl compounds"/>
    <property type="evidence" value="ECO:0007669"/>
    <property type="project" value="InterPro"/>
</dbReference>
<dbReference type="GO" id="GO:0005576">
    <property type="term" value="C:extracellular region"/>
    <property type="evidence" value="ECO:0007669"/>
    <property type="project" value="InterPro"/>
</dbReference>
<dbReference type="PROSITE" id="PS00562">
    <property type="entry name" value="CBM1_1"/>
    <property type="match status" value="1"/>
</dbReference>
<dbReference type="SUPFAM" id="SSF75005">
    <property type="entry name" value="Arabinanase/levansucrase/invertase"/>
    <property type="match status" value="1"/>
</dbReference>
<dbReference type="Pfam" id="PF17851">
    <property type="entry name" value="GH43_C2"/>
    <property type="match status" value="1"/>
</dbReference>
<evidence type="ECO:0000256" key="2">
    <source>
        <dbReference type="ARBA" id="ARBA00022729"/>
    </source>
</evidence>
<dbReference type="EMBL" id="JAGPYM010000103">
    <property type="protein sequence ID" value="KAH6867410.1"/>
    <property type="molecule type" value="Genomic_DNA"/>
</dbReference>